<evidence type="ECO:0000256" key="6">
    <source>
        <dbReference type="RuleBase" id="RU003512"/>
    </source>
</evidence>
<dbReference type="InterPro" id="IPR006129">
    <property type="entry name" value="AdhesinB"/>
</dbReference>
<dbReference type="GO" id="GO:0007155">
    <property type="term" value="P:cell adhesion"/>
    <property type="evidence" value="ECO:0007669"/>
    <property type="project" value="InterPro"/>
</dbReference>
<dbReference type="InterPro" id="IPR006128">
    <property type="entry name" value="Lipoprotein_PsaA-like"/>
</dbReference>
<dbReference type="AlphaFoldDB" id="A0A066TT94"/>
<evidence type="ECO:0000313" key="8">
    <source>
        <dbReference type="Proteomes" id="UP000027170"/>
    </source>
</evidence>
<dbReference type="InterPro" id="IPR006127">
    <property type="entry name" value="ZnuA-like"/>
</dbReference>
<accession>A0A066TT94</accession>
<keyword evidence="5" id="KW-0732">Signal</keyword>
<dbReference type="InterPro" id="IPR050492">
    <property type="entry name" value="Bact_metal-bind_prot9"/>
</dbReference>
<sequence>MKRGFFICLLTFCLTGFARMIYAAPVPVITSFSILGDVTQQIGGERVQVDSLIGTDQDAHMYQLVSKDLRKMRIAKLILLNGLGLEPLSLQRAAQQSGVSMFVITKGIQPMMMTDDGHNHHQHTDPHVWNDPVLMQTYARNIANALISVDPQGKAYYQQRLAIYQQQLVELNSWASKMFNTVPPEKRKVLTGHDAFAYMAKRYRIQFIAPQGVSTEAEPSARQVAAIINQIRREHIKAIFIENIKNPKMVQRIASETQTRISGRLYSDALSKSTPAATYIDMFRYNVNALTAAMK</sequence>
<dbReference type="EMBL" id="JFZV01000003">
    <property type="protein sequence ID" value="KDN15104.1"/>
    <property type="molecule type" value="Genomic_DNA"/>
</dbReference>
<comment type="similarity">
    <text evidence="2 6">Belongs to the bacterial solute-binding protein 9 family.</text>
</comment>
<dbReference type="Pfam" id="PF01297">
    <property type="entry name" value="ZnuA"/>
    <property type="match status" value="1"/>
</dbReference>
<dbReference type="PANTHER" id="PTHR42953">
    <property type="entry name" value="HIGH-AFFINITY ZINC UPTAKE SYSTEM PROTEIN ZNUA-RELATED"/>
    <property type="match status" value="1"/>
</dbReference>
<proteinExistence type="inferred from homology"/>
<evidence type="ECO:0000256" key="5">
    <source>
        <dbReference type="ARBA" id="ARBA00022729"/>
    </source>
</evidence>
<evidence type="ECO:0000256" key="3">
    <source>
        <dbReference type="ARBA" id="ARBA00022448"/>
    </source>
</evidence>
<dbReference type="Gene3D" id="3.40.50.1980">
    <property type="entry name" value="Nitrogenase molybdenum iron protein domain"/>
    <property type="match status" value="2"/>
</dbReference>
<comment type="caution">
    <text evidence="7">The sequence shown here is derived from an EMBL/GenBank/DDBJ whole genome shotgun (WGS) entry which is preliminary data.</text>
</comment>
<dbReference type="Proteomes" id="UP000027170">
    <property type="component" value="Unassembled WGS sequence"/>
</dbReference>
<dbReference type="PRINTS" id="PR00691">
    <property type="entry name" value="ADHESINB"/>
</dbReference>
<keyword evidence="8" id="KW-1185">Reference proteome</keyword>
<organism evidence="7 8">
    <name type="scientific">Snodgrassella communis</name>
    <dbReference type="NCBI Taxonomy" id="2946699"/>
    <lineage>
        <taxon>Bacteria</taxon>
        <taxon>Pseudomonadati</taxon>
        <taxon>Pseudomonadota</taxon>
        <taxon>Betaproteobacteria</taxon>
        <taxon>Neisseriales</taxon>
        <taxon>Neisseriaceae</taxon>
        <taxon>Snodgrassella</taxon>
    </lineage>
</organism>
<dbReference type="eggNOG" id="COG0803">
    <property type="taxonomic scope" value="Bacteria"/>
</dbReference>
<reference evidence="7 8" key="1">
    <citation type="submission" date="2014-03" db="EMBL/GenBank/DDBJ databases">
        <title>The genomes of two eusocial bee gut symbionts.</title>
        <authorList>
            <person name="Kwong W.K."/>
            <person name="Engel P."/>
            <person name="Koch H."/>
            <person name="Moran N.A."/>
        </authorList>
    </citation>
    <scope>NUCLEOTIDE SEQUENCE [LARGE SCALE GENOMIC DNA]</scope>
    <source>
        <strain evidence="8">wkB29</strain>
    </source>
</reference>
<protein>
    <submittedName>
        <fullName evidence="7">Zinc ABC transporter, periplasmic-binding protein ZnuA</fullName>
    </submittedName>
</protein>
<dbReference type="SUPFAM" id="SSF53807">
    <property type="entry name" value="Helical backbone' metal receptor"/>
    <property type="match status" value="1"/>
</dbReference>
<dbReference type="GO" id="GO:0030313">
    <property type="term" value="C:cell envelope"/>
    <property type="evidence" value="ECO:0007669"/>
    <property type="project" value="UniProtKB-SubCell"/>
</dbReference>
<comment type="subcellular location">
    <subcellularLocation>
        <location evidence="1">Cell envelope</location>
    </subcellularLocation>
</comment>
<gene>
    <name evidence="7" type="ORF">SALWKB29_0730</name>
</gene>
<dbReference type="PRINTS" id="PR00690">
    <property type="entry name" value="ADHESNFAMILY"/>
</dbReference>
<dbReference type="PANTHER" id="PTHR42953:SF1">
    <property type="entry name" value="METAL-BINDING PROTEIN HI_0362-RELATED"/>
    <property type="match status" value="1"/>
</dbReference>
<dbReference type="GO" id="GO:0030001">
    <property type="term" value="P:metal ion transport"/>
    <property type="evidence" value="ECO:0007669"/>
    <property type="project" value="InterPro"/>
</dbReference>
<evidence type="ECO:0000256" key="1">
    <source>
        <dbReference type="ARBA" id="ARBA00004196"/>
    </source>
</evidence>
<keyword evidence="4" id="KW-0479">Metal-binding</keyword>
<evidence type="ECO:0000256" key="4">
    <source>
        <dbReference type="ARBA" id="ARBA00022723"/>
    </source>
</evidence>
<dbReference type="GO" id="GO:0046872">
    <property type="term" value="F:metal ion binding"/>
    <property type="evidence" value="ECO:0007669"/>
    <property type="project" value="UniProtKB-KW"/>
</dbReference>
<evidence type="ECO:0000256" key="2">
    <source>
        <dbReference type="ARBA" id="ARBA00011028"/>
    </source>
</evidence>
<keyword evidence="3 6" id="KW-0813">Transport</keyword>
<evidence type="ECO:0000313" key="7">
    <source>
        <dbReference type="EMBL" id="KDN15104.1"/>
    </source>
</evidence>
<name>A0A066TT94_9NEIS</name>
<dbReference type="OrthoDB" id="9793396at2"/>